<sequence>MEDDPFDELLGLEDRFYREGYDLGVADGSRAGRVEGRMLGLEKGFEKYAAMGALHGRAAVWSARLPRRNEERESKPLSPLLPNARLEKHIRTLNELVEPASLPTSNTEDAVEEFDERLKRADAKAKVVENIIGEKNLPSGANDGSSGAAKPIRGVKLSGAKSTERNMEDFGL</sequence>
<dbReference type="Proteomes" id="UP000799766">
    <property type="component" value="Unassembled WGS sequence"/>
</dbReference>
<evidence type="ECO:0000313" key="4">
    <source>
        <dbReference type="EMBL" id="KAF2461247.1"/>
    </source>
</evidence>
<comment type="similarity">
    <text evidence="1">Belongs to the LTO1 family.</text>
</comment>
<reference evidence="4" key="1">
    <citation type="journal article" date="2020" name="Stud. Mycol.">
        <title>101 Dothideomycetes genomes: a test case for predicting lifestyles and emergence of pathogens.</title>
        <authorList>
            <person name="Haridas S."/>
            <person name="Albert R."/>
            <person name="Binder M."/>
            <person name="Bloem J."/>
            <person name="Labutti K."/>
            <person name="Salamov A."/>
            <person name="Andreopoulos B."/>
            <person name="Baker S."/>
            <person name="Barry K."/>
            <person name="Bills G."/>
            <person name="Bluhm B."/>
            <person name="Cannon C."/>
            <person name="Castanera R."/>
            <person name="Culley D."/>
            <person name="Daum C."/>
            <person name="Ezra D."/>
            <person name="Gonzalez J."/>
            <person name="Henrissat B."/>
            <person name="Kuo A."/>
            <person name="Liang C."/>
            <person name="Lipzen A."/>
            <person name="Lutzoni F."/>
            <person name="Magnuson J."/>
            <person name="Mondo S."/>
            <person name="Nolan M."/>
            <person name="Ohm R."/>
            <person name="Pangilinan J."/>
            <person name="Park H.-J."/>
            <person name="Ramirez L."/>
            <person name="Alfaro M."/>
            <person name="Sun H."/>
            <person name="Tritt A."/>
            <person name="Yoshinaga Y."/>
            <person name="Zwiers L.-H."/>
            <person name="Turgeon B."/>
            <person name="Goodwin S."/>
            <person name="Spatafora J."/>
            <person name="Crous P."/>
            <person name="Grigoriev I."/>
        </authorList>
    </citation>
    <scope>NUCLEOTIDE SEQUENCE</scope>
    <source>
        <strain evidence="4">ATCC 16933</strain>
    </source>
</reference>
<evidence type="ECO:0000256" key="2">
    <source>
        <dbReference type="SAM" id="MobiDB-lite"/>
    </source>
</evidence>
<dbReference type="PANTHER" id="PTHR28532:SF1">
    <property type="entry name" value="ORAL CANCER OVEREXPRESSED 1"/>
    <property type="match status" value="1"/>
</dbReference>
<feature type="region of interest" description="Disordered" evidence="2">
    <location>
        <begin position="133"/>
        <end position="172"/>
    </location>
</feature>
<dbReference type="PANTHER" id="PTHR28532">
    <property type="entry name" value="GEO13458P1"/>
    <property type="match status" value="1"/>
</dbReference>
<name>A0A6A6PBX3_9PEZI</name>
<dbReference type="InterPro" id="IPR019191">
    <property type="entry name" value="Essential_protein_Yae1_N"/>
</dbReference>
<protein>
    <recommendedName>
        <fullName evidence="3">Essential protein Yae1 N-terminal domain-containing protein</fullName>
    </recommendedName>
</protein>
<proteinExistence type="inferred from homology"/>
<keyword evidence="5" id="KW-1185">Reference proteome</keyword>
<organism evidence="4 5">
    <name type="scientific">Lineolata rhizophorae</name>
    <dbReference type="NCBI Taxonomy" id="578093"/>
    <lineage>
        <taxon>Eukaryota</taxon>
        <taxon>Fungi</taxon>
        <taxon>Dikarya</taxon>
        <taxon>Ascomycota</taxon>
        <taxon>Pezizomycotina</taxon>
        <taxon>Dothideomycetes</taxon>
        <taxon>Dothideomycetes incertae sedis</taxon>
        <taxon>Lineolatales</taxon>
        <taxon>Lineolataceae</taxon>
        <taxon>Lineolata</taxon>
    </lineage>
</organism>
<gene>
    <name evidence="4" type="ORF">BDY21DRAFT_331532</name>
</gene>
<dbReference type="InterPro" id="IPR052436">
    <property type="entry name" value="LTO1_adapter"/>
</dbReference>
<dbReference type="OrthoDB" id="48036at2759"/>
<feature type="compositionally biased region" description="Basic and acidic residues" evidence="2">
    <location>
        <begin position="162"/>
        <end position="172"/>
    </location>
</feature>
<accession>A0A6A6PBX3</accession>
<evidence type="ECO:0000259" key="3">
    <source>
        <dbReference type="Pfam" id="PF09811"/>
    </source>
</evidence>
<feature type="domain" description="Essential protein Yae1 N-terminal" evidence="3">
    <location>
        <begin position="20"/>
        <end position="58"/>
    </location>
</feature>
<dbReference type="EMBL" id="MU001671">
    <property type="protein sequence ID" value="KAF2461247.1"/>
    <property type="molecule type" value="Genomic_DNA"/>
</dbReference>
<dbReference type="Pfam" id="PF09811">
    <property type="entry name" value="Yae1_N"/>
    <property type="match status" value="1"/>
</dbReference>
<evidence type="ECO:0000313" key="5">
    <source>
        <dbReference type="Proteomes" id="UP000799766"/>
    </source>
</evidence>
<dbReference type="AlphaFoldDB" id="A0A6A6PBX3"/>
<evidence type="ECO:0000256" key="1">
    <source>
        <dbReference type="ARBA" id="ARBA00038090"/>
    </source>
</evidence>